<dbReference type="Pfam" id="PF20152">
    <property type="entry name" value="DUF6534"/>
    <property type="match status" value="1"/>
</dbReference>
<comment type="caution">
    <text evidence="3">The sequence shown here is derived from an EMBL/GenBank/DDBJ whole genome shotgun (WGS) entry which is preliminary data.</text>
</comment>
<feature type="transmembrane region" description="Helical" evidence="1">
    <location>
        <begin position="90"/>
        <end position="107"/>
    </location>
</feature>
<protein>
    <recommendedName>
        <fullName evidence="2">DUF6534 domain-containing protein</fullName>
    </recommendedName>
</protein>
<keyword evidence="1" id="KW-0472">Membrane</keyword>
<feature type="transmembrane region" description="Helical" evidence="1">
    <location>
        <begin position="159"/>
        <end position="179"/>
    </location>
</feature>
<organism evidence="3 4">
    <name type="scientific">Mycena albidolilacea</name>
    <dbReference type="NCBI Taxonomy" id="1033008"/>
    <lineage>
        <taxon>Eukaryota</taxon>
        <taxon>Fungi</taxon>
        <taxon>Dikarya</taxon>
        <taxon>Basidiomycota</taxon>
        <taxon>Agaricomycotina</taxon>
        <taxon>Agaricomycetes</taxon>
        <taxon>Agaricomycetidae</taxon>
        <taxon>Agaricales</taxon>
        <taxon>Marasmiineae</taxon>
        <taxon>Mycenaceae</taxon>
        <taxon>Mycena</taxon>
    </lineage>
</organism>
<dbReference type="PANTHER" id="PTHR40465">
    <property type="entry name" value="CHROMOSOME 1, WHOLE GENOME SHOTGUN SEQUENCE"/>
    <property type="match status" value="1"/>
</dbReference>
<evidence type="ECO:0000313" key="3">
    <source>
        <dbReference type="EMBL" id="KAJ7321541.1"/>
    </source>
</evidence>
<sequence length="336" mass="36970">MSLPPLDIITGALLIGTWLSSLLYMVELIQAVYYFCHYKQDDWKLKTRVMVAFTIDTVSALGNYACVYLYTITHAGDPMYLANQNWPMPLYLVATAIVAVLVQSFLVERYWRLTKNIIITLFLGLLILAACGGAFTVGMVVALFPAFKDRAKVKIPRTIWVVTQAVSDLVIAGTLLWEFRKANPGSKEMRSMLNRLAAQTIQTGTVSATTAATALMMYLLNNESNVTVGIGFCIGRIHVLTMLSNLNFRRPNSASSTGTSTGASTGTRSGTLEFRAYGVADSDRCGIRDVVIDSEQDFPSEQFKGKISSAKSRANDSSLAEIEMRAIYSSKQQFAK</sequence>
<proteinExistence type="predicted"/>
<feature type="domain" description="DUF6534" evidence="2">
    <location>
        <begin position="165"/>
        <end position="250"/>
    </location>
</feature>
<evidence type="ECO:0000256" key="1">
    <source>
        <dbReference type="SAM" id="Phobius"/>
    </source>
</evidence>
<feature type="transmembrane region" description="Helical" evidence="1">
    <location>
        <begin position="200"/>
        <end position="220"/>
    </location>
</feature>
<feature type="transmembrane region" description="Helical" evidence="1">
    <location>
        <begin position="226"/>
        <end position="246"/>
    </location>
</feature>
<evidence type="ECO:0000313" key="4">
    <source>
        <dbReference type="Proteomes" id="UP001218218"/>
    </source>
</evidence>
<name>A0AAD6ZG11_9AGAR</name>
<gene>
    <name evidence="3" type="ORF">DFH08DRAFT_1033441</name>
</gene>
<keyword evidence="1" id="KW-1133">Transmembrane helix</keyword>
<accession>A0AAD6ZG11</accession>
<keyword evidence="1" id="KW-0812">Transmembrane</keyword>
<dbReference type="PANTHER" id="PTHR40465:SF1">
    <property type="entry name" value="DUF6534 DOMAIN-CONTAINING PROTEIN"/>
    <property type="match status" value="1"/>
</dbReference>
<dbReference type="EMBL" id="JARIHO010000050">
    <property type="protein sequence ID" value="KAJ7321541.1"/>
    <property type="molecule type" value="Genomic_DNA"/>
</dbReference>
<dbReference type="AlphaFoldDB" id="A0AAD6ZG11"/>
<feature type="transmembrane region" description="Helical" evidence="1">
    <location>
        <begin position="48"/>
        <end position="70"/>
    </location>
</feature>
<feature type="transmembrane region" description="Helical" evidence="1">
    <location>
        <begin position="12"/>
        <end position="36"/>
    </location>
</feature>
<dbReference type="InterPro" id="IPR045339">
    <property type="entry name" value="DUF6534"/>
</dbReference>
<dbReference type="Proteomes" id="UP001218218">
    <property type="component" value="Unassembled WGS sequence"/>
</dbReference>
<evidence type="ECO:0000259" key="2">
    <source>
        <dbReference type="Pfam" id="PF20152"/>
    </source>
</evidence>
<feature type="transmembrane region" description="Helical" evidence="1">
    <location>
        <begin position="119"/>
        <end position="147"/>
    </location>
</feature>
<reference evidence="3" key="1">
    <citation type="submission" date="2023-03" db="EMBL/GenBank/DDBJ databases">
        <title>Massive genome expansion in bonnet fungi (Mycena s.s.) driven by repeated elements and novel gene families across ecological guilds.</title>
        <authorList>
            <consortium name="Lawrence Berkeley National Laboratory"/>
            <person name="Harder C.B."/>
            <person name="Miyauchi S."/>
            <person name="Viragh M."/>
            <person name="Kuo A."/>
            <person name="Thoen E."/>
            <person name="Andreopoulos B."/>
            <person name="Lu D."/>
            <person name="Skrede I."/>
            <person name="Drula E."/>
            <person name="Henrissat B."/>
            <person name="Morin E."/>
            <person name="Kohler A."/>
            <person name="Barry K."/>
            <person name="LaButti K."/>
            <person name="Morin E."/>
            <person name="Salamov A."/>
            <person name="Lipzen A."/>
            <person name="Mereny Z."/>
            <person name="Hegedus B."/>
            <person name="Baldrian P."/>
            <person name="Stursova M."/>
            <person name="Weitz H."/>
            <person name="Taylor A."/>
            <person name="Grigoriev I.V."/>
            <person name="Nagy L.G."/>
            <person name="Martin F."/>
            <person name="Kauserud H."/>
        </authorList>
    </citation>
    <scope>NUCLEOTIDE SEQUENCE</scope>
    <source>
        <strain evidence="3">CBHHK002</strain>
    </source>
</reference>
<keyword evidence="4" id="KW-1185">Reference proteome</keyword>